<evidence type="ECO:0000256" key="4">
    <source>
        <dbReference type="SAM" id="MobiDB-lite"/>
    </source>
</evidence>
<dbReference type="Proteomes" id="UP001219934">
    <property type="component" value="Unassembled WGS sequence"/>
</dbReference>
<comment type="caution">
    <text evidence="5">The sequence shown here is derived from an EMBL/GenBank/DDBJ whole genome shotgun (WGS) entry which is preliminary data.</text>
</comment>
<dbReference type="EMBL" id="JAPTMU010000072">
    <property type="protein sequence ID" value="KAJ4922378.1"/>
    <property type="molecule type" value="Genomic_DNA"/>
</dbReference>
<proteinExistence type="predicted"/>
<dbReference type="InterPro" id="IPR002110">
    <property type="entry name" value="Ankyrin_rpt"/>
</dbReference>
<dbReference type="InterPro" id="IPR036770">
    <property type="entry name" value="Ankyrin_rpt-contain_sf"/>
</dbReference>
<dbReference type="Pfam" id="PF00023">
    <property type="entry name" value="Ank"/>
    <property type="match status" value="1"/>
</dbReference>
<dbReference type="SMART" id="SM00248">
    <property type="entry name" value="ANK"/>
    <property type="match status" value="3"/>
</dbReference>
<dbReference type="AlphaFoldDB" id="A0AAD6F6H0"/>
<keyword evidence="2 3" id="KW-0040">ANK repeat</keyword>
<dbReference type="PANTHER" id="PTHR24193:SF128">
    <property type="entry name" value="GA-BINDING PROTEIN SUBUNIT BETA-1"/>
    <property type="match status" value="1"/>
</dbReference>
<gene>
    <name evidence="5" type="ORF">JOQ06_014215</name>
</gene>
<dbReference type="SUPFAM" id="SSF48403">
    <property type="entry name" value="Ankyrin repeat"/>
    <property type="match status" value="1"/>
</dbReference>
<dbReference type="PROSITE" id="PS50088">
    <property type="entry name" value="ANK_REPEAT"/>
    <property type="match status" value="2"/>
</dbReference>
<reference evidence="5" key="1">
    <citation type="submission" date="2022-11" db="EMBL/GenBank/DDBJ databases">
        <title>Chromosome-level genome of Pogonophryne albipinna.</title>
        <authorList>
            <person name="Jo E."/>
        </authorList>
    </citation>
    <scope>NUCLEOTIDE SEQUENCE</scope>
    <source>
        <strain evidence="5">SGF0006</strain>
        <tissue evidence="5">Muscle</tissue>
    </source>
</reference>
<dbReference type="Gene3D" id="1.25.40.20">
    <property type="entry name" value="Ankyrin repeat-containing domain"/>
    <property type="match status" value="2"/>
</dbReference>
<keyword evidence="1" id="KW-0677">Repeat</keyword>
<dbReference type="PROSITE" id="PS50297">
    <property type="entry name" value="ANK_REP_REGION"/>
    <property type="match status" value="2"/>
</dbReference>
<evidence type="ECO:0000313" key="5">
    <source>
        <dbReference type="EMBL" id="KAJ4922378.1"/>
    </source>
</evidence>
<evidence type="ECO:0000256" key="1">
    <source>
        <dbReference type="ARBA" id="ARBA00022737"/>
    </source>
</evidence>
<feature type="repeat" description="ANK" evidence="3">
    <location>
        <begin position="114"/>
        <end position="146"/>
    </location>
</feature>
<dbReference type="InterPro" id="IPR050663">
    <property type="entry name" value="Ankyrin-SOCS_Box"/>
</dbReference>
<organism evidence="5 6">
    <name type="scientific">Pogonophryne albipinna</name>
    <dbReference type="NCBI Taxonomy" id="1090488"/>
    <lineage>
        <taxon>Eukaryota</taxon>
        <taxon>Metazoa</taxon>
        <taxon>Chordata</taxon>
        <taxon>Craniata</taxon>
        <taxon>Vertebrata</taxon>
        <taxon>Euteleostomi</taxon>
        <taxon>Actinopterygii</taxon>
        <taxon>Neopterygii</taxon>
        <taxon>Teleostei</taxon>
        <taxon>Neoteleostei</taxon>
        <taxon>Acanthomorphata</taxon>
        <taxon>Eupercaria</taxon>
        <taxon>Perciformes</taxon>
        <taxon>Notothenioidei</taxon>
        <taxon>Pogonophryne</taxon>
    </lineage>
</organism>
<name>A0AAD6F6H0_9TELE</name>
<dbReference type="GO" id="GO:0005634">
    <property type="term" value="C:nucleus"/>
    <property type="evidence" value="ECO:0007669"/>
    <property type="project" value="TreeGrafter"/>
</dbReference>
<protein>
    <submittedName>
        <fullName evidence="5">Uncharacterized protein</fullName>
    </submittedName>
</protein>
<feature type="repeat" description="ANK" evidence="3">
    <location>
        <begin position="174"/>
        <end position="206"/>
    </location>
</feature>
<evidence type="ECO:0000313" key="6">
    <source>
        <dbReference type="Proteomes" id="UP001219934"/>
    </source>
</evidence>
<accession>A0AAD6F6H0</accession>
<dbReference type="GO" id="GO:0000976">
    <property type="term" value="F:transcription cis-regulatory region binding"/>
    <property type="evidence" value="ECO:0007669"/>
    <property type="project" value="TreeGrafter"/>
</dbReference>
<dbReference type="PRINTS" id="PR01415">
    <property type="entry name" value="ANKYRIN"/>
</dbReference>
<dbReference type="Pfam" id="PF12796">
    <property type="entry name" value="Ank_2"/>
    <property type="match status" value="1"/>
</dbReference>
<dbReference type="GO" id="GO:0045944">
    <property type="term" value="P:positive regulation of transcription by RNA polymerase II"/>
    <property type="evidence" value="ECO:0007669"/>
    <property type="project" value="TreeGrafter"/>
</dbReference>
<feature type="region of interest" description="Disordered" evidence="4">
    <location>
        <begin position="236"/>
        <end position="255"/>
    </location>
</feature>
<evidence type="ECO:0000256" key="2">
    <source>
        <dbReference type="ARBA" id="ARBA00023043"/>
    </source>
</evidence>
<sequence>MSLVGLGQQLLEAVRGGQDDDVKALMANGAPFTTDWMFLTLPVREHHWCWPKPRDVSHSARASLAQPQKCDTLSTLASCSCPHCPTCRSQDVPLASTSACKRTECQPLSLTLELGSSPLHLAAKYGHQSTAEVLLRAGVSRDARTKVDKTPLHIAASEGHYNIHGAEVDARDMLKMTALHWAAQRGHREVAELLLRYGADVHCLSKFDKTPFDIAMDTSNTELMILLQVDRQRGWGRGREADTQTELSRGKDNEM</sequence>
<dbReference type="PANTHER" id="PTHR24193">
    <property type="entry name" value="ANKYRIN REPEAT PROTEIN"/>
    <property type="match status" value="1"/>
</dbReference>
<keyword evidence="6" id="KW-1185">Reference proteome</keyword>
<evidence type="ECO:0000256" key="3">
    <source>
        <dbReference type="PROSITE-ProRule" id="PRU00023"/>
    </source>
</evidence>